<dbReference type="PANTHER" id="PTHR13947:SF37">
    <property type="entry name" value="LD18367P"/>
    <property type="match status" value="1"/>
</dbReference>
<keyword evidence="3" id="KW-0812">Transmembrane</keyword>
<accession>A0A8H7SBJ6</accession>
<evidence type="ECO:0000313" key="5">
    <source>
        <dbReference type="EMBL" id="KAG2225630.1"/>
    </source>
</evidence>
<evidence type="ECO:0000256" key="3">
    <source>
        <dbReference type="SAM" id="Phobius"/>
    </source>
</evidence>
<evidence type="ECO:0000259" key="4">
    <source>
        <dbReference type="PROSITE" id="PS51186"/>
    </source>
</evidence>
<feature type="transmembrane region" description="Helical" evidence="3">
    <location>
        <begin position="58"/>
        <end position="81"/>
    </location>
</feature>
<dbReference type="OrthoDB" id="2341081at2759"/>
<dbReference type="Gene3D" id="3.40.630.30">
    <property type="match status" value="1"/>
</dbReference>
<keyword evidence="6" id="KW-1185">Reference proteome</keyword>
<evidence type="ECO:0000313" key="6">
    <source>
        <dbReference type="Proteomes" id="UP000646827"/>
    </source>
</evidence>
<keyword evidence="3" id="KW-1133">Transmembrane helix</keyword>
<dbReference type="Pfam" id="PF00583">
    <property type="entry name" value="Acetyltransf_1"/>
    <property type="match status" value="1"/>
</dbReference>
<dbReference type="AlphaFoldDB" id="A0A8H7SBJ6"/>
<organism evidence="5 6">
    <name type="scientific">Circinella minor</name>
    <dbReference type="NCBI Taxonomy" id="1195481"/>
    <lineage>
        <taxon>Eukaryota</taxon>
        <taxon>Fungi</taxon>
        <taxon>Fungi incertae sedis</taxon>
        <taxon>Mucoromycota</taxon>
        <taxon>Mucoromycotina</taxon>
        <taxon>Mucoromycetes</taxon>
        <taxon>Mucorales</taxon>
        <taxon>Lichtheimiaceae</taxon>
        <taxon>Circinella</taxon>
    </lineage>
</organism>
<dbReference type="PROSITE" id="PS51186">
    <property type="entry name" value="GNAT"/>
    <property type="match status" value="1"/>
</dbReference>
<dbReference type="PANTHER" id="PTHR13947">
    <property type="entry name" value="GNAT FAMILY N-ACETYLTRANSFERASE"/>
    <property type="match status" value="1"/>
</dbReference>
<feature type="domain" description="N-acetyltransferase" evidence="4">
    <location>
        <begin position="146"/>
        <end position="319"/>
    </location>
</feature>
<dbReference type="Proteomes" id="UP000646827">
    <property type="component" value="Unassembled WGS sequence"/>
</dbReference>
<feature type="region of interest" description="Disordered" evidence="2">
    <location>
        <begin position="320"/>
        <end position="343"/>
    </location>
</feature>
<proteinExistence type="predicted"/>
<reference evidence="5 6" key="1">
    <citation type="submission" date="2020-12" db="EMBL/GenBank/DDBJ databases">
        <title>Metabolic potential, ecology and presence of endohyphal bacteria is reflected in genomic diversity of Mucoromycotina.</title>
        <authorList>
            <person name="Muszewska A."/>
            <person name="Okrasinska A."/>
            <person name="Steczkiewicz K."/>
            <person name="Drgas O."/>
            <person name="Orlowska M."/>
            <person name="Perlinska-Lenart U."/>
            <person name="Aleksandrzak-Piekarczyk T."/>
            <person name="Szatraj K."/>
            <person name="Zielenkiewicz U."/>
            <person name="Pilsyk S."/>
            <person name="Malc E."/>
            <person name="Mieczkowski P."/>
            <person name="Kruszewska J.S."/>
            <person name="Biernat P."/>
            <person name="Pawlowska J."/>
        </authorList>
    </citation>
    <scope>NUCLEOTIDE SEQUENCE [LARGE SCALE GENOMIC DNA]</scope>
    <source>
        <strain evidence="5 6">CBS 142.35</strain>
    </source>
</reference>
<gene>
    <name evidence="5" type="ORF">INT45_012102</name>
</gene>
<name>A0A8H7SBJ6_9FUNG</name>
<evidence type="ECO:0000256" key="2">
    <source>
        <dbReference type="SAM" id="MobiDB-lite"/>
    </source>
</evidence>
<dbReference type="GO" id="GO:0008080">
    <property type="term" value="F:N-acetyltransferase activity"/>
    <property type="evidence" value="ECO:0007669"/>
    <property type="project" value="InterPro"/>
</dbReference>
<feature type="region of interest" description="Disordered" evidence="2">
    <location>
        <begin position="1"/>
        <end position="22"/>
    </location>
</feature>
<dbReference type="InterPro" id="IPR016181">
    <property type="entry name" value="Acyl_CoA_acyltransferase"/>
</dbReference>
<dbReference type="InterPro" id="IPR000182">
    <property type="entry name" value="GNAT_dom"/>
</dbReference>
<feature type="transmembrane region" description="Helical" evidence="3">
    <location>
        <begin position="93"/>
        <end position="117"/>
    </location>
</feature>
<evidence type="ECO:0000256" key="1">
    <source>
        <dbReference type="ARBA" id="ARBA00022679"/>
    </source>
</evidence>
<dbReference type="SUPFAM" id="SSF55729">
    <property type="entry name" value="Acyl-CoA N-acyltransferases (Nat)"/>
    <property type="match status" value="1"/>
</dbReference>
<dbReference type="InterPro" id="IPR050769">
    <property type="entry name" value="NAT_camello-type"/>
</dbReference>
<keyword evidence="1" id="KW-0808">Transferase</keyword>
<comment type="caution">
    <text evidence="5">The sequence shown here is derived from an EMBL/GenBank/DDBJ whole genome shotgun (WGS) entry which is preliminary data.</text>
</comment>
<sequence length="343" mass="39096">MASSSSSSQTDKDIPPPVTDANGSKIELRPYYGEKDLKYVHYLVYSTAFDQVPAGVRYILSSPFVLGSWLALFAIVFVFVPNQLTSFGFPNELMLGIRIAVVVASLGGGLLFFYWYVDHYIVADKVHKALANDLKDPGAYYRTDQGNFWLLTVQNQPVACIGIDMHKITVMEQDPEEPNLAGSQAIREAQWPKTAAFLASVDDTLRGLVLRSTKKKNGSKKVLFKAHKENEASIRRLAVKTNLQDHGLSTPLLKRVAFWAHSHQIEYLYAETNQLQTKLENILSKRHGYELVSTTKTGWTGYKKVWRLDVKHWMAKEIDAREQQKEKEQEEKEMDELKDYFKK</sequence>
<keyword evidence="3" id="KW-0472">Membrane</keyword>
<protein>
    <recommendedName>
        <fullName evidence="4">N-acetyltransferase domain-containing protein</fullName>
    </recommendedName>
</protein>
<dbReference type="EMBL" id="JAEPRB010000025">
    <property type="protein sequence ID" value="KAG2225630.1"/>
    <property type="molecule type" value="Genomic_DNA"/>
</dbReference>